<name>A0ABW3GFD4_9PROT</name>
<comment type="caution">
    <text evidence="1">The sequence shown here is derived from an EMBL/GenBank/DDBJ whole genome shotgun (WGS) entry which is preliminary data.</text>
</comment>
<accession>A0ABW3GFD4</accession>
<sequence>MKRQTVVGKTMLAGNTACKVLYHQSSDMVELEVGGTTLKFEADSFIVINEMLRKAAARIVMQTEIAMTV</sequence>
<evidence type="ECO:0000313" key="2">
    <source>
        <dbReference type="Proteomes" id="UP001597106"/>
    </source>
</evidence>
<reference evidence="2" key="1">
    <citation type="journal article" date="2019" name="Int. J. Syst. Evol. Microbiol.">
        <title>The Global Catalogue of Microorganisms (GCM) 10K type strain sequencing project: providing services to taxonomists for standard genome sequencing and annotation.</title>
        <authorList>
            <consortium name="The Broad Institute Genomics Platform"/>
            <consortium name="The Broad Institute Genome Sequencing Center for Infectious Disease"/>
            <person name="Wu L."/>
            <person name="Ma J."/>
        </authorList>
    </citation>
    <scope>NUCLEOTIDE SEQUENCE [LARGE SCALE GENOMIC DNA]</scope>
    <source>
        <strain evidence="2">CCUG 59685</strain>
    </source>
</reference>
<evidence type="ECO:0000313" key="1">
    <source>
        <dbReference type="EMBL" id="MFD0929349.1"/>
    </source>
</evidence>
<organism evidence="1 2">
    <name type="scientific">Methylophilus glucosoxydans</name>
    <dbReference type="NCBI Taxonomy" id="752553"/>
    <lineage>
        <taxon>Bacteria</taxon>
        <taxon>Pseudomonadati</taxon>
        <taxon>Pseudomonadota</taxon>
        <taxon>Betaproteobacteria</taxon>
        <taxon>Nitrosomonadales</taxon>
        <taxon>Methylophilaceae</taxon>
        <taxon>Methylophilus</taxon>
    </lineage>
</organism>
<dbReference type="Proteomes" id="UP001597106">
    <property type="component" value="Unassembled WGS sequence"/>
</dbReference>
<proteinExistence type="predicted"/>
<gene>
    <name evidence="1" type="ORF">ACFQ1T_06105</name>
</gene>
<dbReference type="EMBL" id="JBHTJW010000002">
    <property type="protein sequence ID" value="MFD0929349.1"/>
    <property type="molecule type" value="Genomic_DNA"/>
</dbReference>
<keyword evidence="2" id="KW-1185">Reference proteome</keyword>
<protein>
    <submittedName>
        <fullName evidence="1">Uncharacterized protein</fullName>
    </submittedName>
</protein>
<dbReference type="RefSeq" id="WP_194748602.1">
    <property type="nucleotide sequence ID" value="NZ_JBHTJW010000002.1"/>
</dbReference>